<gene>
    <name evidence="1" type="ORF">DFR51_3500</name>
</gene>
<proteinExistence type="predicted"/>
<evidence type="ECO:0000313" key="2">
    <source>
        <dbReference type="Proteomes" id="UP000276029"/>
    </source>
</evidence>
<evidence type="ECO:0000313" key="1">
    <source>
        <dbReference type="EMBL" id="RKS85580.1"/>
    </source>
</evidence>
<protein>
    <recommendedName>
        <fullName evidence="3">HEAT repeat domain-containing protein</fullName>
    </recommendedName>
</protein>
<dbReference type="EMBL" id="RBWX01000011">
    <property type="protein sequence ID" value="RKS85580.1"/>
    <property type="molecule type" value="Genomic_DNA"/>
</dbReference>
<sequence>MTPETRDEMTDFSPRFAQALSRVDHEIRAAALFAVTHLSGEDRRKLLMAHSRPRQHAAALHMRGCGHHDGGVDMRVAAAFEEKGDIERDDCRAVLPRLGQKRLLRLPHQRMHDFFQAAAGFGVAEHRGTKFWAIDALGSGRAGERRLDRFDRSAAGALQPVHLCISVEHGHARASQHCRDRRLPHAD</sequence>
<organism evidence="1 2">
    <name type="scientific">Sphingosinicella microcystinivorans</name>
    <dbReference type="NCBI Taxonomy" id="335406"/>
    <lineage>
        <taxon>Bacteria</taxon>
        <taxon>Pseudomonadati</taxon>
        <taxon>Pseudomonadota</taxon>
        <taxon>Alphaproteobacteria</taxon>
        <taxon>Sphingomonadales</taxon>
        <taxon>Sphingosinicellaceae</taxon>
        <taxon>Sphingosinicella</taxon>
    </lineage>
</organism>
<comment type="caution">
    <text evidence="1">The sequence shown here is derived from an EMBL/GenBank/DDBJ whole genome shotgun (WGS) entry which is preliminary data.</text>
</comment>
<dbReference type="Proteomes" id="UP000276029">
    <property type="component" value="Unassembled WGS sequence"/>
</dbReference>
<evidence type="ECO:0008006" key="3">
    <source>
        <dbReference type="Google" id="ProtNLM"/>
    </source>
</evidence>
<name>A0ABX9SV75_SPHMI</name>
<accession>A0ABX9SV75</accession>
<reference evidence="1 2" key="1">
    <citation type="submission" date="2018-10" db="EMBL/GenBank/DDBJ databases">
        <title>Genomic Encyclopedia of Type Strains, Phase IV (KMG-IV): sequencing the most valuable type-strain genomes for metagenomic binning, comparative biology and taxonomic classification.</title>
        <authorList>
            <person name="Goeker M."/>
        </authorList>
    </citation>
    <scope>NUCLEOTIDE SEQUENCE [LARGE SCALE GENOMIC DNA]</scope>
    <source>
        <strain evidence="1 2">DSM 19791</strain>
    </source>
</reference>
<keyword evidence="2" id="KW-1185">Reference proteome</keyword>